<feature type="region of interest" description="Disordered" evidence="12">
    <location>
        <begin position="756"/>
        <end position="843"/>
    </location>
</feature>
<dbReference type="CDD" id="cd00086">
    <property type="entry name" value="homeodomain"/>
    <property type="match status" value="1"/>
</dbReference>
<evidence type="ECO:0000256" key="2">
    <source>
        <dbReference type="ARBA" id="ARBA00022723"/>
    </source>
</evidence>
<evidence type="ECO:0000256" key="9">
    <source>
        <dbReference type="PROSITE-ProRule" id="PRU00042"/>
    </source>
</evidence>
<feature type="compositionally biased region" description="Low complexity" evidence="12">
    <location>
        <begin position="833"/>
        <end position="843"/>
    </location>
</feature>
<feature type="region of interest" description="Disordered" evidence="12">
    <location>
        <begin position="250"/>
        <end position="360"/>
    </location>
</feature>
<dbReference type="EMBL" id="JAWZYT010001492">
    <property type="protein sequence ID" value="KAK4311675.1"/>
    <property type="molecule type" value="Genomic_DNA"/>
</dbReference>
<keyword evidence="8 10" id="KW-0539">Nucleus</keyword>
<evidence type="ECO:0000256" key="7">
    <source>
        <dbReference type="ARBA" id="ARBA00023155"/>
    </source>
</evidence>
<keyword evidence="3" id="KW-0677">Repeat</keyword>
<feature type="domain" description="C2H2-type" evidence="14">
    <location>
        <begin position="239"/>
        <end position="271"/>
    </location>
</feature>
<evidence type="ECO:0000259" key="14">
    <source>
        <dbReference type="PROSITE" id="PS50157"/>
    </source>
</evidence>
<dbReference type="PROSITE" id="PS50071">
    <property type="entry name" value="HOMEOBOX_2"/>
    <property type="match status" value="1"/>
</dbReference>
<name>A0AAE1UA26_9EUCA</name>
<feature type="compositionally biased region" description="Low complexity" evidence="12">
    <location>
        <begin position="780"/>
        <end position="793"/>
    </location>
</feature>
<evidence type="ECO:0000256" key="1">
    <source>
        <dbReference type="ARBA" id="ARBA00004123"/>
    </source>
</evidence>
<evidence type="ECO:0000256" key="5">
    <source>
        <dbReference type="ARBA" id="ARBA00022833"/>
    </source>
</evidence>
<keyword evidence="6 10" id="KW-0238">DNA-binding</keyword>
<comment type="subcellular location">
    <subcellularLocation>
        <location evidence="1 10 11">Nucleus</location>
    </subcellularLocation>
</comment>
<dbReference type="PANTHER" id="PTHR24391:SF27">
    <property type="entry name" value="ZINC FINGER PROTEIN 1"/>
    <property type="match status" value="1"/>
</dbReference>
<keyword evidence="16" id="KW-1185">Reference proteome</keyword>
<dbReference type="Gene3D" id="3.30.160.60">
    <property type="entry name" value="Classic Zinc Finger"/>
    <property type="match status" value="5"/>
</dbReference>
<dbReference type="Pfam" id="PF00046">
    <property type="entry name" value="Homeodomain"/>
    <property type="match status" value="1"/>
</dbReference>
<protein>
    <submittedName>
        <fullName evidence="15">Uncharacterized protein</fullName>
    </submittedName>
</protein>
<feature type="compositionally biased region" description="Polar residues" evidence="12">
    <location>
        <begin position="986"/>
        <end position="1004"/>
    </location>
</feature>
<feature type="compositionally biased region" description="Polar residues" evidence="12">
    <location>
        <begin position="816"/>
        <end position="827"/>
    </location>
</feature>
<feature type="compositionally biased region" description="Acidic residues" evidence="12">
    <location>
        <begin position="433"/>
        <end position="443"/>
    </location>
</feature>
<keyword evidence="4 9" id="KW-0863">Zinc-finger</keyword>
<dbReference type="Pfam" id="PF00096">
    <property type="entry name" value="zf-C2H2"/>
    <property type="match status" value="3"/>
</dbReference>
<evidence type="ECO:0000256" key="3">
    <source>
        <dbReference type="ARBA" id="ARBA00022737"/>
    </source>
</evidence>
<feature type="compositionally biased region" description="Low complexity" evidence="12">
    <location>
        <begin position="344"/>
        <end position="360"/>
    </location>
</feature>
<keyword evidence="7 10" id="KW-0371">Homeobox</keyword>
<dbReference type="SMART" id="SM00389">
    <property type="entry name" value="HOX"/>
    <property type="match status" value="1"/>
</dbReference>
<feature type="compositionally biased region" description="Basic and acidic residues" evidence="12">
    <location>
        <begin position="423"/>
        <end position="432"/>
    </location>
</feature>
<feature type="domain" description="C2H2-type" evidence="14">
    <location>
        <begin position="956"/>
        <end position="984"/>
    </location>
</feature>
<accession>A0AAE1UA26</accession>
<sequence>MSACWEVLRPRRHSSSGRRACEQIDISCSTEHPLPPEAWRTEAVWTCGPMAAEERPRYLRLSQTPLTELTPSVIVVTVVVQAASGGGGGSSNSNITMAGVSTMYAPASYTDPIRLWNIAGVFNYLSSDKGGSEKGVSPQTPTDEAATPTTAPVSPPTDTLTPTPDPSMGEEGDFLNGAHVSCSICHKKFANIHRLQRHMISHQESEVLRRFKCDECGKAFKFKHHLKEHKRIHSGEKPFVCEHCGKRFSHSGSYSSHMSSKKCQLGRGSRSNGLLPRASPQYPGPNGKRPVLPGPYLPILPKDKSPTPSAELGYSSPTRPISRDSILRSPTSLMSPSGLGTTSLTPGFPQGLPQGLPGNLHQGLSPYHHLNPIILAAQLHPHLLSFTMAQSAMKKAQQEGMQQEKDNSEAAPQEDVDDDDREPGELVIKEETRDEEEEEEELEQQQYHHKQQQQQHEDNQQQQLHERRQEKLDEVQHTIEHDSMSTLKRVLESVNTSVSRRQFDETVSYASQESGLIAPSITDDLSCRLCGSSFRSRRDAYLHSSFQCPRLPEVAIAADRQKGHLIEGLAARLHEQLSQQQRPQLPYTHPLPQPPFLSSSHFHNNKDIERETDSGHIEYDEEETTSDGKKVRVRSVIREEQLVILRAHYALNPRPKKEELLAVADKTGHPVRVVQVWFQNARARDRREGRSITPTPSTYSPPAYTTPYSTSSNIAGSYTPPGYAPPISTQATTRALNMSPYYPPLLTNAGLMYPIHNPGHSSPTPADSADDEQPLDLSTKKSSTSSPSTSPKPASIYSDSDADSTSLAISYKTESRTPTPNSLNNNIGEAKESGGLSSVPGLPSMISQQQCKLAQILHEAKLGLPALYPDNSDSSDKRPRDDDSGDESRKRRREEEGGVFQCNQCDKSFNKQSSLARHKYEHSGQRPFKCDLCIKAFKHKHHLTEHSRLHTGEKPYQCHKCLKRFSHSGSYSQHMNHRYSYCKPFQTDSPTTAPQTSEPSSPDSSAGAGVSVIVTATAADTTPPTSVTPQPPQASPEQHEAASRSATTSLASPASPPESQAVSPAPMKEEEEV</sequence>
<keyword evidence="2" id="KW-0479">Metal-binding</keyword>
<feature type="compositionally biased region" description="Acidic residues" evidence="12">
    <location>
        <begin position="412"/>
        <end position="422"/>
    </location>
</feature>
<dbReference type="SMART" id="SM00355">
    <property type="entry name" value="ZnF_C2H2"/>
    <property type="match status" value="6"/>
</dbReference>
<proteinExistence type="predicted"/>
<dbReference type="InterPro" id="IPR036236">
    <property type="entry name" value="Znf_C2H2_sf"/>
</dbReference>
<feature type="compositionally biased region" description="Low complexity" evidence="12">
    <location>
        <begin position="1012"/>
        <end position="1028"/>
    </location>
</feature>
<evidence type="ECO:0000313" key="15">
    <source>
        <dbReference type="EMBL" id="KAK4311675.1"/>
    </source>
</evidence>
<dbReference type="FunFam" id="3.30.160.60:FF:002239">
    <property type="entry name" value="Zinc finger protein 226"/>
    <property type="match status" value="1"/>
</dbReference>
<feature type="compositionally biased region" description="Polar residues" evidence="12">
    <location>
        <begin position="328"/>
        <end position="343"/>
    </location>
</feature>
<feature type="domain" description="Homeobox" evidence="13">
    <location>
        <begin position="628"/>
        <end position="688"/>
    </location>
</feature>
<dbReference type="PROSITE" id="PS50157">
    <property type="entry name" value="ZINC_FINGER_C2H2_2"/>
    <property type="match status" value="6"/>
</dbReference>
<dbReference type="GO" id="GO:0008270">
    <property type="term" value="F:zinc ion binding"/>
    <property type="evidence" value="ECO:0007669"/>
    <property type="project" value="UniProtKB-KW"/>
</dbReference>
<evidence type="ECO:0000256" key="12">
    <source>
        <dbReference type="SAM" id="MobiDB-lite"/>
    </source>
</evidence>
<feature type="domain" description="C2H2-type" evidence="14">
    <location>
        <begin position="180"/>
        <end position="207"/>
    </location>
</feature>
<dbReference type="InterPro" id="IPR009057">
    <property type="entry name" value="Homeodomain-like_sf"/>
</dbReference>
<dbReference type="SUPFAM" id="SSF57667">
    <property type="entry name" value="beta-beta-alpha zinc fingers"/>
    <property type="match status" value="4"/>
</dbReference>
<feature type="compositionally biased region" description="Low complexity" evidence="12">
    <location>
        <begin position="693"/>
        <end position="706"/>
    </location>
</feature>
<evidence type="ECO:0000259" key="13">
    <source>
        <dbReference type="PROSITE" id="PS50071"/>
    </source>
</evidence>
<dbReference type="FunFam" id="3.30.160.60:FF:000744">
    <property type="entry name" value="zinc finger E-box-binding homeobox 1"/>
    <property type="match status" value="1"/>
</dbReference>
<dbReference type="Proteomes" id="UP001292094">
    <property type="component" value="Unassembled WGS sequence"/>
</dbReference>
<dbReference type="InterPro" id="IPR001356">
    <property type="entry name" value="HD"/>
</dbReference>
<feature type="compositionally biased region" description="Basic and acidic residues" evidence="12">
    <location>
        <begin position="874"/>
        <end position="896"/>
    </location>
</feature>
<dbReference type="GO" id="GO:0000122">
    <property type="term" value="P:negative regulation of transcription by RNA polymerase II"/>
    <property type="evidence" value="ECO:0007669"/>
    <property type="project" value="UniProtKB-ARBA"/>
</dbReference>
<gene>
    <name evidence="15" type="ORF">Pmani_016837</name>
</gene>
<dbReference type="GO" id="GO:0000978">
    <property type="term" value="F:RNA polymerase II cis-regulatory region sequence-specific DNA binding"/>
    <property type="evidence" value="ECO:0007669"/>
    <property type="project" value="TreeGrafter"/>
</dbReference>
<feature type="compositionally biased region" description="Low complexity" evidence="12">
    <location>
        <begin position="140"/>
        <end position="162"/>
    </location>
</feature>
<feature type="region of interest" description="Disordered" evidence="12">
    <location>
        <begin position="986"/>
        <end position="1073"/>
    </location>
</feature>
<evidence type="ECO:0000256" key="10">
    <source>
        <dbReference type="PROSITE-ProRule" id="PRU00108"/>
    </source>
</evidence>
<dbReference type="FunFam" id="3.30.160.60:FF:000013">
    <property type="entry name" value="Putative zinc finger E-box-binding homeobox 2"/>
    <property type="match status" value="2"/>
</dbReference>
<dbReference type="InterPro" id="IPR051574">
    <property type="entry name" value="ZnF_E-box_Homeobox"/>
</dbReference>
<dbReference type="PANTHER" id="PTHR24391">
    <property type="entry name" value="HISTONE H4 TRANSCRIPTION FACTOR-RELATED"/>
    <property type="match status" value="1"/>
</dbReference>
<feature type="DNA-binding region" description="Homeobox" evidence="10">
    <location>
        <begin position="630"/>
        <end position="689"/>
    </location>
</feature>
<dbReference type="PROSITE" id="PS00028">
    <property type="entry name" value="ZINC_FINGER_C2H2_1"/>
    <property type="match status" value="3"/>
</dbReference>
<dbReference type="GO" id="GO:0000981">
    <property type="term" value="F:DNA-binding transcription factor activity, RNA polymerase II-specific"/>
    <property type="evidence" value="ECO:0007669"/>
    <property type="project" value="TreeGrafter"/>
</dbReference>
<feature type="domain" description="C2H2-type" evidence="14">
    <location>
        <begin position="900"/>
        <end position="927"/>
    </location>
</feature>
<feature type="region of interest" description="Disordered" evidence="12">
    <location>
        <begin position="683"/>
        <end position="706"/>
    </location>
</feature>
<feature type="region of interest" description="Disordered" evidence="12">
    <location>
        <begin position="865"/>
        <end position="897"/>
    </location>
</feature>
<keyword evidence="5" id="KW-0862">Zinc</keyword>
<dbReference type="InterPro" id="IPR013087">
    <property type="entry name" value="Znf_C2H2_type"/>
</dbReference>
<evidence type="ECO:0000313" key="16">
    <source>
        <dbReference type="Proteomes" id="UP001292094"/>
    </source>
</evidence>
<reference evidence="15" key="1">
    <citation type="submission" date="2023-11" db="EMBL/GenBank/DDBJ databases">
        <title>Genome assemblies of two species of porcelain crab, Petrolisthes cinctipes and Petrolisthes manimaculis (Anomura: Porcellanidae).</title>
        <authorList>
            <person name="Angst P."/>
        </authorList>
    </citation>
    <scope>NUCLEOTIDE SEQUENCE</scope>
    <source>
        <strain evidence="15">PB745_02</strain>
        <tissue evidence="15">Gill</tissue>
    </source>
</reference>
<dbReference type="Gene3D" id="1.10.10.60">
    <property type="entry name" value="Homeodomain-like"/>
    <property type="match status" value="1"/>
</dbReference>
<evidence type="ECO:0000256" key="6">
    <source>
        <dbReference type="ARBA" id="ARBA00023125"/>
    </source>
</evidence>
<feature type="compositionally biased region" description="Basic and acidic residues" evidence="12">
    <location>
        <begin position="455"/>
        <end position="471"/>
    </location>
</feature>
<dbReference type="FunFam" id="3.30.160.60:FF:001498">
    <property type="entry name" value="Zinc finger protein 404"/>
    <property type="match status" value="1"/>
</dbReference>
<evidence type="ECO:0000256" key="8">
    <source>
        <dbReference type="ARBA" id="ARBA00023242"/>
    </source>
</evidence>
<feature type="compositionally biased region" description="Low complexity" evidence="12">
    <location>
        <begin position="1043"/>
        <end position="1066"/>
    </location>
</feature>
<evidence type="ECO:0000256" key="4">
    <source>
        <dbReference type="ARBA" id="ARBA00022771"/>
    </source>
</evidence>
<comment type="caution">
    <text evidence="15">The sequence shown here is derived from an EMBL/GenBank/DDBJ whole genome shotgun (WGS) entry which is preliminary data.</text>
</comment>
<dbReference type="AlphaFoldDB" id="A0AAE1UA26"/>
<evidence type="ECO:0000256" key="11">
    <source>
        <dbReference type="RuleBase" id="RU000682"/>
    </source>
</evidence>
<feature type="domain" description="C2H2-type" evidence="14">
    <location>
        <begin position="211"/>
        <end position="238"/>
    </location>
</feature>
<organism evidence="15 16">
    <name type="scientific">Petrolisthes manimaculis</name>
    <dbReference type="NCBI Taxonomy" id="1843537"/>
    <lineage>
        <taxon>Eukaryota</taxon>
        <taxon>Metazoa</taxon>
        <taxon>Ecdysozoa</taxon>
        <taxon>Arthropoda</taxon>
        <taxon>Crustacea</taxon>
        <taxon>Multicrustacea</taxon>
        <taxon>Malacostraca</taxon>
        <taxon>Eumalacostraca</taxon>
        <taxon>Eucarida</taxon>
        <taxon>Decapoda</taxon>
        <taxon>Pleocyemata</taxon>
        <taxon>Anomura</taxon>
        <taxon>Galatheoidea</taxon>
        <taxon>Porcellanidae</taxon>
        <taxon>Petrolisthes</taxon>
    </lineage>
</organism>
<dbReference type="GO" id="GO:0005634">
    <property type="term" value="C:nucleus"/>
    <property type="evidence" value="ECO:0007669"/>
    <property type="project" value="UniProtKB-SubCell"/>
</dbReference>
<feature type="domain" description="C2H2-type" evidence="14">
    <location>
        <begin position="928"/>
        <end position="955"/>
    </location>
</feature>
<dbReference type="SUPFAM" id="SSF46689">
    <property type="entry name" value="Homeodomain-like"/>
    <property type="match status" value="1"/>
</dbReference>
<feature type="region of interest" description="Disordered" evidence="12">
    <location>
        <begin position="394"/>
        <end position="471"/>
    </location>
</feature>
<feature type="region of interest" description="Disordered" evidence="12">
    <location>
        <begin position="130"/>
        <end position="165"/>
    </location>
</feature>